<reference evidence="3 6" key="3">
    <citation type="submission" date="2016-04" db="EMBL/GenBank/DDBJ databases">
        <title>Complete genome sequence of Thermococcus chitonophagus type strain GC74.</title>
        <authorList>
            <person name="Oger P.M."/>
        </authorList>
    </citation>
    <scope>NUCLEOTIDE SEQUENCE [LARGE SCALE GENOMIC DNA]</scope>
    <source>
        <strain evidence="3 6">GC74</strain>
    </source>
</reference>
<keyword evidence="1" id="KW-0051">Antiviral defense</keyword>
<evidence type="ECO:0000259" key="2">
    <source>
        <dbReference type="Pfam" id="PF03787"/>
    </source>
</evidence>
<name>A0A160VTI1_9EURY</name>
<evidence type="ECO:0000256" key="1">
    <source>
        <dbReference type="ARBA" id="ARBA00023118"/>
    </source>
</evidence>
<reference evidence="4" key="1">
    <citation type="submission" date="2016-01" db="EMBL/GenBank/DDBJ databases">
        <authorList>
            <person name="Oliw E.H."/>
        </authorList>
    </citation>
    <scope>NUCLEOTIDE SEQUENCE</scope>
    <source>
        <strain evidence="4">1</strain>
    </source>
</reference>
<protein>
    <submittedName>
        <fullName evidence="4">CRISPR-associated RAMP Cmr6</fullName>
    </submittedName>
</protein>
<dbReference type="Proteomes" id="UP000250189">
    <property type="component" value="Chromosome"/>
</dbReference>
<dbReference type="NCBIfam" id="TIGR01898">
    <property type="entry name" value="cas_TM1791_cmr6"/>
    <property type="match status" value="1"/>
</dbReference>
<dbReference type="EMBL" id="CP015193">
    <property type="protein sequence ID" value="ASJ17201.1"/>
    <property type="molecule type" value="Genomic_DNA"/>
</dbReference>
<dbReference type="OrthoDB" id="86328at2157"/>
<dbReference type="Proteomes" id="UP000093069">
    <property type="component" value="Chromosome I"/>
</dbReference>
<dbReference type="InterPro" id="IPR005537">
    <property type="entry name" value="RAMP_III_fam"/>
</dbReference>
<dbReference type="STRING" id="54262.CHITON_1037"/>
<evidence type="ECO:0000313" key="6">
    <source>
        <dbReference type="Proteomes" id="UP000250189"/>
    </source>
</evidence>
<reference evidence="5" key="2">
    <citation type="submission" date="2016-01" db="EMBL/GenBank/DDBJ databases">
        <authorList>
            <person name="Vorgias C.E."/>
        </authorList>
    </citation>
    <scope>NUCLEOTIDE SEQUENCE [LARGE SCALE GENOMIC DNA]</scope>
</reference>
<dbReference type="GO" id="GO:0051607">
    <property type="term" value="P:defense response to virus"/>
    <property type="evidence" value="ECO:0007669"/>
    <property type="project" value="UniProtKB-KW"/>
</dbReference>
<proteinExistence type="predicted"/>
<sequence length="353" mass="40168">MLREVLREAVKARSLNLSLYLNKYPPYILFPEVLTRFNDVVMSSGGLRRLSIFLLDKEFLEVERDPGRQDVVKFFENAIQGKLKDIQLSYSVKLSKDELAPYEKFFDKWVELLCNRISPKTPEIFETESRLVVGLGDESIYETSIRLLRNYGVPYIPGSALKGVSRLWSIYILADLLKKEEVYSNVDFYTLAEKVQRALDGRDEEFYKKLVSTNLEDESLSNVFRVSKLSEAVKLVREIFGTTETQGSVVFFDALPLPESLKEKPALELDIMNPHYPNYYQGNEPPGDWQDPRPLFFLTVPRGVRFAVAVAPRDESTENLVKVAFGLLTQALQGLGVGAKTSLGYGRLKLEGV</sequence>
<evidence type="ECO:0000313" key="5">
    <source>
        <dbReference type="Proteomes" id="UP000093069"/>
    </source>
</evidence>
<dbReference type="KEGG" id="tch:CHITON_1037"/>
<evidence type="ECO:0000313" key="3">
    <source>
        <dbReference type="EMBL" id="ASJ17201.1"/>
    </source>
</evidence>
<dbReference type="InterPro" id="IPR010172">
    <property type="entry name" value="CRISPR-assoc_prot_TM1791"/>
</dbReference>
<dbReference type="PANTHER" id="PTHR39965:SF1">
    <property type="entry name" value="CRISPR SYSTEM CMR SUBUNIT CMR6"/>
    <property type="match status" value="1"/>
</dbReference>
<evidence type="ECO:0000313" key="4">
    <source>
        <dbReference type="EMBL" id="CUX77816.1"/>
    </source>
</evidence>
<dbReference type="EMBL" id="LN999010">
    <property type="protein sequence ID" value="CUX77816.1"/>
    <property type="molecule type" value="Genomic_DNA"/>
</dbReference>
<accession>A0A160VTI1</accession>
<dbReference type="GeneID" id="33322725"/>
<feature type="domain" description="CRISPR type III-associated protein" evidence="2">
    <location>
        <begin position="125"/>
        <end position="349"/>
    </location>
</feature>
<organism evidence="4 5">
    <name type="scientific">Thermococcus chitonophagus</name>
    <dbReference type="NCBI Taxonomy" id="54262"/>
    <lineage>
        <taxon>Archaea</taxon>
        <taxon>Methanobacteriati</taxon>
        <taxon>Methanobacteriota</taxon>
        <taxon>Thermococci</taxon>
        <taxon>Thermococcales</taxon>
        <taxon>Thermococcaceae</taxon>
        <taxon>Thermococcus</taxon>
    </lineage>
</organism>
<gene>
    <name evidence="3" type="ORF">A3L04_09050</name>
    <name evidence="4" type="ORF">CHITON_1037</name>
</gene>
<dbReference type="Pfam" id="PF03787">
    <property type="entry name" value="RAMPs"/>
    <property type="match status" value="1"/>
</dbReference>
<dbReference type="RefSeq" id="WP_068577402.1">
    <property type="nucleotide sequence ID" value="NZ_CP015193.1"/>
</dbReference>
<dbReference type="AlphaFoldDB" id="A0A160VTI1"/>
<dbReference type="PANTHER" id="PTHR39965">
    <property type="entry name" value="CRISPR SYSTEM CMR SUBUNIT CMR6"/>
    <property type="match status" value="1"/>
</dbReference>
<keyword evidence="6" id="KW-1185">Reference proteome</keyword>